<proteinExistence type="predicted"/>
<dbReference type="EMBL" id="KB456268">
    <property type="protein sequence ID" value="EMF09979.1"/>
    <property type="molecule type" value="Genomic_DNA"/>
</dbReference>
<sequence length="176" mass="18971">MAIRGGFLRLVMITAYAIAFCCAAIITGAFAWFLVERDNSSNIASLILGVLTLIYCAICILVTCCTAGTFLAYIGVLLDLVHIGLMMAVAIINRSATDLDSCEDFDNGRGGGGGRGGRGDRREVYSRLGRDDVDVRCGLYVAAFAVAIIAIFMFLITMVMQVLIRRGRGRKEVVKA</sequence>
<keyword evidence="3" id="KW-1185">Reference proteome</keyword>
<evidence type="ECO:0000256" key="1">
    <source>
        <dbReference type="SAM" id="Phobius"/>
    </source>
</evidence>
<keyword evidence="1" id="KW-0812">Transmembrane</keyword>
<name>M3CZA2_SPHMS</name>
<dbReference type="STRING" id="692275.M3CZA2"/>
<evidence type="ECO:0000313" key="2">
    <source>
        <dbReference type="EMBL" id="EMF09979.1"/>
    </source>
</evidence>
<dbReference type="AlphaFoldDB" id="M3CZA2"/>
<organism evidence="2 3">
    <name type="scientific">Sphaerulina musiva (strain SO2202)</name>
    <name type="common">Poplar stem canker fungus</name>
    <name type="synonym">Septoria musiva</name>
    <dbReference type="NCBI Taxonomy" id="692275"/>
    <lineage>
        <taxon>Eukaryota</taxon>
        <taxon>Fungi</taxon>
        <taxon>Dikarya</taxon>
        <taxon>Ascomycota</taxon>
        <taxon>Pezizomycotina</taxon>
        <taxon>Dothideomycetes</taxon>
        <taxon>Dothideomycetidae</taxon>
        <taxon>Mycosphaerellales</taxon>
        <taxon>Mycosphaerellaceae</taxon>
        <taxon>Sphaerulina</taxon>
    </lineage>
</organism>
<dbReference type="RefSeq" id="XP_016758100.1">
    <property type="nucleotide sequence ID" value="XM_016907775.1"/>
</dbReference>
<dbReference type="GeneID" id="27904912"/>
<feature type="transmembrane region" description="Helical" evidence="1">
    <location>
        <begin position="41"/>
        <end position="63"/>
    </location>
</feature>
<dbReference type="OrthoDB" id="5342507at2759"/>
<gene>
    <name evidence="2" type="ORF">SEPMUDRAFT_158187</name>
</gene>
<evidence type="ECO:0008006" key="4">
    <source>
        <dbReference type="Google" id="ProtNLM"/>
    </source>
</evidence>
<reference evidence="2 3" key="1">
    <citation type="journal article" date="2012" name="PLoS Pathog.">
        <title>Diverse lifestyles and strategies of plant pathogenesis encoded in the genomes of eighteen Dothideomycetes fungi.</title>
        <authorList>
            <person name="Ohm R.A."/>
            <person name="Feau N."/>
            <person name="Henrissat B."/>
            <person name="Schoch C.L."/>
            <person name="Horwitz B.A."/>
            <person name="Barry K.W."/>
            <person name="Condon B.J."/>
            <person name="Copeland A.C."/>
            <person name="Dhillon B."/>
            <person name="Glaser F."/>
            <person name="Hesse C.N."/>
            <person name="Kosti I."/>
            <person name="LaButti K."/>
            <person name="Lindquist E.A."/>
            <person name="Lucas S."/>
            <person name="Salamov A.A."/>
            <person name="Bradshaw R.E."/>
            <person name="Ciuffetti L."/>
            <person name="Hamelin R.C."/>
            <person name="Kema G.H.J."/>
            <person name="Lawrence C."/>
            <person name="Scott J.A."/>
            <person name="Spatafora J.W."/>
            <person name="Turgeon B.G."/>
            <person name="de Wit P.J.G.M."/>
            <person name="Zhong S."/>
            <person name="Goodwin S.B."/>
            <person name="Grigoriev I.V."/>
        </authorList>
    </citation>
    <scope>NUCLEOTIDE SEQUENCE [LARGE SCALE GENOMIC DNA]</scope>
    <source>
        <strain evidence="2 3">SO2202</strain>
    </source>
</reference>
<dbReference type="Proteomes" id="UP000016931">
    <property type="component" value="Unassembled WGS sequence"/>
</dbReference>
<keyword evidence="1" id="KW-0472">Membrane</keyword>
<feature type="transmembrane region" description="Helical" evidence="1">
    <location>
        <begin position="7"/>
        <end position="35"/>
    </location>
</feature>
<dbReference type="OMA" id="AWFLVER"/>
<protein>
    <recommendedName>
        <fullName evidence="4">MARVEL domain-containing protein</fullName>
    </recommendedName>
</protein>
<accession>M3CZA2</accession>
<keyword evidence="1" id="KW-1133">Transmembrane helix</keyword>
<dbReference type="HOGENOM" id="CLU_1653536_0_0_1"/>
<feature type="transmembrane region" description="Helical" evidence="1">
    <location>
        <begin position="139"/>
        <end position="164"/>
    </location>
</feature>
<dbReference type="eggNOG" id="ENOG502T6RQ">
    <property type="taxonomic scope" value="Eukaryota"/>
</dbReference>
<evidence type="ECO:0000313" key="3">
    <source>
        <dbReference type="Proteomes" id="UP000016931"/>
    </source>
</evidence>
<feature type="transmembrane region" description="Helical" evidence="1">
    <location>
        <begin position="70"/>
        <end position="92"/>
    </location>
</feature>